<dbReference type="PANTHER" id="PTHR43005:SF1">
    <property type="entry name" value="SPERMIDINE_PUTRESCINE TRANSPORT SYSTEM PERMEASE PROTEIN"/>
    <property type="match status" value="1"/>
</dbReference>
<evidence type="ECO:0000256" key="2">
    <source>
        <dbReference type="ARBA" id="ARBA00022448"/>
    </source>
</evidence>
<keyword evidence="10" id="KW-1185">Reference proteome</keyword>
<evidence type="ECO:0000313" key="9">
    <source>
        <dbReference type="EMBL" id="SDM01154.1"/>
    </source>
</evidence>
<comment type="subcellular location">
    <subcellularLocation>
        <location evidence="1 7">Cell membrane</location>
        <topology evidence="1 7">Multi-pass membrane protein</topology>
    </subcellularLocation>
</comment>
<dbReference type="PANTHER" id="PTHR43005">
    <property type="entry name" value="BLR7065 PROTEIN"/>
    <property type="match status" value="1"/>
</dbReference>
<gene>
    <name evidence="9" type="ORF">SAMN04487949_0489</name>
</gene>
<keyword evidence="4 7" id="KW-0812">Transmembrane</keyword>
<dbReference type="Proteomes" id="UP000199451">
    <property type="component" value="Unassembled WGS sequence"/>
</dbReference>
<dbReference type="InterPro" id="IPR000515">
    <property type="entry name" value="MetI-like"/>
</dbReference>
<evidence type="ECO:0000256" key="7">
    <source>
        <dbReference type="RuleBase" id="RU363032"/>
    </source>
</evidence>
<dbReference type="AlphaFoldDB" id="A0A1G9PQY0"/>
<dbReference type="InterPro" id="IPR035906">
    <property type="entry name" value="MetI-like_sf"/>
</dbReference>
<feature type="transmembrane region" description="Helical" evidence="7">
    <location>
        <begin position="288"/>
        <end position="307"/>
    </location>
</feature>
<keyword evidence="3" id="KW-1003">Cell membrane</keyword>
<keyword evidence="5 7" id="KW-1133">Transmembrane helix</keyword>
<protein>
    <submittedName>
        <fullName evidence="9">Multiple sugar transport system permease protein</fullName>
    </submittedName>
</protein>
<keyword evidence="2 7" id="KW-0813">Transport</keyword>
<feature type="domain" description="ABC transmembrane type-1" evidence="8">
    <location>
        <begin position="97"/>
        <end position="305"/>
    </location>
</feature>
<evidence type="ECO:0000256" key="5">
    <source>
        <dbReference type="ARBA" id="ARBA00022989"/>
    </source>
</evidence>
<feature type="transmembrane region" description="Helical" evidence="7">
    <location>
        <begin position="93"/>
        <end position="122"/>
    </location>
</feature>
<dbReference type="GO" id="GO:0055085">
    <property type="term" value="P:transmembrane transport"/>
    <property type="evidence" value="ECO:0007669"/>
    <property type="project" value="InterPro"/>
</dbReference>
<dbReference type="Pfam" id="PF00528">
    <property type="entry name" value="BPD_transp_1"/>
    <property type="match status" value="1"/>
</dbReference>
<evidence type="ECO:0000313" key="10">
    <source>
        <dbReference type="Proteomes" id="UP000199451"/>
    </source>
</evidence>
<dbReference type="PROSITE" id="PS50928">
    <property type="entry name" value="ABC_TM1"/>
    <property type="match status" value="1"/>
</dbReference>
<evidence type="ECO:0000259" key="8">
    <source>
        <dbReference type="PROSITE" id="PS50928"/>
    </source>
</evidence>
<proteinExistence type="inferred from homology"/>
<dbReference type="SUPFAM" id="SSF161098">
    <property type="entry name" value="MetI-like"/>
    <property type="match status" value="1"/>
</dbReference>
<evidence type="ECO:0000256" key="4">
    <source>
        <dbReference type="ARBA" id="ARBA00022692"/>
    </source>
</evidence>
<name>A0A1G9PQY0_9EURY</name>
<accession>A0A1G9PQY0</accession>
<feature type="transmembrane region" description="Helical" evidence="7">
    <location>
        <begin position="231"/>
        <end position="250"/>
    </location>
</feature>
<dbReference type="GO" id="GO:0005886">
    <property type="term" value="C:plasma membrane"/>
    <property type="evidence" value="ECO:0007669"/>
    <property type="project" value="UniProtKB-SubCell"/>
</dbReference>
<dbReference type="CDD" id="cd06261">
    <property type="entry name" value="TM_PBP2"/>
    <property type="match status" value="1"/>
</dbReference>
<keyword evidence="6 7" id="KW-0472">Membrane</keyword>
<feature type="transmembrane region" description="Helical" evidence="7">
    <location>
        <begin position="192"/>
        <end position="210"/>
    </location>
</feature>
<reference evidence="10" key="1">
    <citation type="submission" date="2016-10" db="EMBL/GenBank/DDBJ databases">
        <authorList>
            <person name="Varghese N."/>
            <person name="Submissions S."/>
        </authorList>
    </citation>
    <scope>NUCLEOTIDE SEQUENCE [LARGE SCALE GENOMIC DNA]</scope>
    <source>
        <strain evidence="10">CGMCC 1.10119</strain>
    </source>
</reference>
<dbReference type="STRING" id="660521.SAMN04487949_0489"/>
<organism evidence="9 10">
    <name type="scientific">Halogranum gelatinilyticum</name>
    <dbReference type="NCBI Taxonomy" id="660521"/>
    <lineage>
        <taxon>Archaea</taxon>
        <taxon>Methanobacteriati</taxon>
        <taxon>Methanobacteriota</taxon>
        <taxon>Stenosarchaea group</taxon>
        <taxon>Halobacteria</taxon>
        <taxon>Halobacteriales</taxon>
        <taxon>Haloferacaceae</taxon>
    </lineage>
</organism>
<dbReference type="RefSeq" id="WP_089693730.1">
    <property type="nucleotide sequence ID" value="NZ_FNHL01000001.1"/>
</dbReference>
<keyword evidence="9" id="KW-0762">Sugar transport</keyword>
<dbReference type="EMBL" id="FNHL01000001">
    <property type="protein sequence ID" value="SDM01154.1"/>
    <property type="molecule type" value="Genomic_DNA"/>
</dbReference>
<feature type="transmembrane region" description="Helical" evidence="7">
    <location>
        <begin position="29"/>
        <end position="51"/>
    </location>
</feature>
<dbReference type="OrthoDB" id="195548at2157"/>
<evidence type="ECO:0000256" key="3">
    <source>
        <dbReference type="ARBA" id="ARBA00022475"/>
    </source>
</evidence>
<comment type="similarity">
    <text evidence="7">Belongs to the binding-protein-dependent transport system permease family.</text>
</comment>
<evidence type="ECO:0000256" key="6">
    <source>
        <dbReference type="ARBA" id="ARBA00023136"/>
    </source>
</evidence>
<evidence type="ECO:0000256" key="1">
    <source>
        <dbReference type="ARBA" id="ARBA00004651"/>
    </source>
</evidence>
<dbReference type="Gene3D" id="1.10.3720.10">
    <property type="entry name" value="MetI-like"/>
    <property type="match status" value="1"/>
</dbReference>
<feature type="transmembrane region" description="Helical" evidence="7">
    <location>
        <begin position="134"/>
        <end position="155"/>
    </location>
</feature>
<sequence>MATENKQSNGFPRPDYAIANKLEGLPEELYAYLLLVPAFFMVGAVALWPLVDTFTMSLHADALTGVAVGDFIGIQNYVDVLTGQRNAVLPGSFWYAVGLTVVFTVVSVTLETVVGLAQALILDQEFRGRAWVRMAIILPWAVPVVVQGMMFYLLFEPSIGFLVAPLQELGIFSSTPLSNTQDSLILITLTDAWKTSAFMALIILAGMQSIDRSLYDVSRVAGATAWQRFKMITFPLVLPAVLVGMLFRTLGALKVYGVIEVLSGCRTVPSMTCLVISAFRSNRYGTSATLAFLTALIISVFILVYLVKFVDSLRGIGGSA</sequence>